<evidence type="ECO:0000256" key="5">
    <source>
        <dbReference type="ARBA" id="ARBA00023015"/>
    </source>
</evidence>
<sequence>MAVQLNVPLFNKRLRSVLDSWRGAAGDEDYSSIADVDALFVCAGDPVGEDEATRKGTAFQTWLLGYEFPSTFMLFRKDKLLILCSASKAKILSQVVGPNSHVPVEILAQARAKDAPTDAFPKFVEAYCASKRVGTLTKETYTGKIIDDWRAAIAAADSPPTLVDMAPAMSSFLAVKDDEEIKTIKTAAALTSTLLVNYVTTRLETILDRETNITHEQFATQIEGKLGYGEGEEAKARDVKVWGQNKALSDVDWSSADFAYTPIIHSQNTSTGYDLRPSSESSPDPMAHKGVLLVSLAMRYKGYNANLGRSFIVDPSKEQEELSALLLSLQAELLPIIVDGVATRDVYQHAVSFVREKKPEVEKNFVKNVGHILGLEFRDSTYTLATKNGRKLKKDMVFNLSLGFTDLQDNNGKKYALHLVDTILVTGPDAAVCLTTGMKSNKETLFFLSNDEEVKPSKSAKKTTIAKVGANGNASPAKNKTAGGKVLRNKTRSAAQEELVQTTAARIADHQRELHAKLVTEGLAKFSEGAGGSGGKEGKGWKRFQSYKGEAALPREAESLRIFVDKKAQTIILPIHGYAVPFHINTIKNVSKNDEGDFTYLRVNFQTPGQLAGKKEDTPFEDPDATFIRSITYRSPDGHRFDQIAKQITDLKKEVNKREQQKKEMADVIEQDTLVEIKGRRPTRLPEVFVRPALDGKRLPGEVEIHQNGLRYQSPVSSQKIDILFSNVKHLFFQPCDHELLVILHVHLRAPIMIGKKKAHDVQFYREASDVQFDETGNRKRKYRYGDEDEIELEQQERKRRQLLNREFKAFAEKVAEASTQSTGDTLETDIPFRELSFEGVPFRTNVRLQPTTECLVYLSDPPFLVVTLGEIEIASLERVQFGLKQFDMVLIFKDFTKTPLHINSIPSAQLDDVKNWLDSVDIPLAEGPVNLNWGPIMKTINEDPYDFFQHGGWTFLGGAAGGDESDAEQDSDTESEFAAEDEETFSSESSDEGSAYDDSNASEDEGSGSDFDEDESEDDWDELEKKAAKFDKRAAEKGTARGDSDEESDRPKKKKAAPKANGKSNGAKAKGKR</sequence>
<dbReference type="Gene3D" id="2.30.29.210">
    <property type="entry name" value="FACT complex subunit Spt16p/Cdc68p"/>
    <property type="match status" value="1"/>
</dbReference>
<evidence type="ECO:0000256" key="3">
    <source>
        <dbReference type="ARBA" id="ARBA00022705"/>
    </source>
</evidence>
<dbReference type="Gene3D" id="3.90.230.10">
    <property type="entry name" value="Creatinase/methionine aminopeptidase superfamily"/>
    <property type="match status" value="1"/>
</dbReference>
<dbReference type="InterPro" id="IPR029148">
    <property type="entry name" value="FACT-SPT16_Nlobe"/>
</dbReference>
<evidence type="ECO:0000256" key="10">
    <source>
        <dbReference type="ARBA" id="ARBA00025370"/>
    </source>
</evidence>
<dbReference type="Gene3D" id="3.40.350.10">
    <property type="entry name" value="Creatinase/prolidase N-terminal domain"/>
    <property type="match status" value="1"/>
</dbReference>
<keyword evidence="3 11" id="KW-0235">DNA replication</keyword>
<dbReference type="SMART" id="SM01285">
    <property type="entry name" value="FACT-Spt16_Nlob"/>
    <property type="match status" value="1"/>
</dbReference>
<comment type="subunit">
    <text evidence="11">Component of the FACT complex.</text>
</comment>
<name>A0A8K0XWW5_9AGAR</name>
<dbReference type="Pfam" id="PF00557">
    <property type="entry name" value="Peptidase_M24"/>
    <property type="match status" value="1"/>
</dbReference>
<dbReference type="Pfam" id="PF08644">
    <property type="entry name" value="SPT16"/>
    <property type="match status" value="1"/>
</dbReference>
<comment type="subcellular location">
    <subcellularLocation>
        <location evidence="11">Nucleus</location>
    </subcellularLocation>
    <subcellularLocation>
        <location evidence="11">Chromosome</location>
    </subcellularLocation>
</comment>
<proteinExistence type="inferred from homology"/>
<protein>
    <recommendedName>
        <fullName evidence="11">FACT complex subunit</fullName>
    </recommendedName>
</protein>
<feature type="domain" description="FACT complex subunit SPT16 N-terminal lobe" evidence="14">
    <location>
        <begin position="5"/>
        <end position="169"/>
    </location>
</feature>
<evidence type="ECO:0000256" key="7">
    <source>
        <dbReference type="ARBA" id="ARBA00023163"/>
    </source>
</evidence>
<dbReference type="PANTHER" id="PTHR13980:SF15">
    <property type="entry name" value="FACT COMPLEX SUBUNIT SPT16"/>
    <property type="match status" value="1"/>
</dbReference>
<keyword evidence="5 11" id="KW-0805">Transcription regulation</keyword>
<evidence type="ECO:0000256" key="4">
    <source>
        <dbReference type="ARBA" id="ARBA00022763"/>
    </source>
</evidence>
<evidence type="ECO:0000256" key="2">
    <source>
        <dbReference type="ARBA" id="ARBA00022454"/>
    </source>
</evidence>
<dbReference type="InterPro" id="IPR040258">
    <property type="entry name" value="Spt16"/>
</dbReference>
<dbReference type="EMBL" id="JAEVFJ010000001">
    <property type="protein sequence ID" value="KAH8108126.1"/>
    <property type="molecule type" value="Genomic_DNA"/>
</dbReference>
<evidence type="ECO:0000259" key="16">
    <source>
        <dbReference type="SMART" id="SM01287"/>
    </source>
</evidence>
<dbReference type="InterPro" id="IPR011993">
    <property type="entry name" value="PH-like_dom_sf"/>
</dbReference>
<dbReference type="Gene3D" id="2.30.29.150">
    <property type="match status" value="1"/>
</dbReference>
<feature type="domain" description="Histone chaperone RTT106/FACT complex subunit SPT16-like middle" evidence="16">
    <location>
        <begin position="838"/>
        <end position="928"/>
    </location>
</feature>
<feature type="domain" description="FACT complex subunit SPT16 middle" evidence="15">
    <location>
        <begin position="562"/>
        <end position="712"/>
    </location>
</feature>
<dbReference type="PANTHER" id="PTHR13980">
    <property type="entry name" value="CDC68 RELATED"/>
    <property type="match status" value="1"/>
</dbReference>
<keyword evidence="7 11" id="KW-0804">Transcription</keyword>
<keyword evidence="8 11" id="KW-0234">DNA repair</keyword>
<dbReference type="FunFam" id="2.30.29.30:FF:000017">
    <property type="entry name" value="FACT complex subunit SPT16"/>
    <property type="match status" value="1"/>
</dbReference>
<dbReference type="GO" id="GO:0006260">
    <property type="term" value="P:DNA replication"/>
    <property type="evidence" value="ECO:0007669"/>
    <property type="project" value="UniProtKB-KW"/>
</dbReference>
<dbReference type="InterPro" id="IPR056595">
    <property type="entry name" value="Fact-SPT16_PH"/>
</dbReference>
<dbReference type="InterPro" id="IPR029149">
    <property type="entry name" value="Creatin/AminoP/Spt16_N"/>
</dbReference>
<evidence type="ECO:0000259" key="15">
    <source>
        <dbReference type="SMART" id="SM01286"/>
    </source>
</evidence>
<dbReference type="SMART" id="SM01286">
    <property type="entry name" value="SPT16"/>
    <property type="match status" value="1"/>
</dbReference>
<organism evidence="17 18">
    <name type="scientific">Cristinia sonorae</name>
    <dbReference type="NCBI Taxonomy" id="1940300"/>
    <lineage>
        <taxon>Eukaryota</taxon>
        <taxon>Fungi</taxon>
        <taxon>Dikarya</taxon>
        <taxon>Basidiomycota</taxon>
        <taxon>Agaricomycotina</taxon>
        <taxon>Agaricomycetes</taxon>
        <taxon>Agaricomycetidae</taxon>
        <taxon>Agaricales</taxon>
        <taxon>Pleurotineae</taxon>
        <taxon>Stephanosporaceae</taxon>
        <taxon>Cristinia</taxon>
    </lineage>
</organism>
<comment type="caution">
    <text evidence="17">The sequence shown here is derived from an EMBL/GenBank/DDBJ whole genome shotgun (WGS) entry which is preliminary data.</text>
</comment>
<dbReference type="GO" id="GO:0006368">
    <property type="term" value="P:transcription elongation by RNA polymerase II"/>
    <property type="evidence" value="ECO:0007669"/>
    <property type="project" value="TreeGrafter"/>
</dbReference>
<feature type="compositionally biased region" description="Acidic residues" evidence="13">
    <location>
        <begin position="964"/>
        <end position="1023"/>
    </location>
</feature>
<evidence type="ECO:0000256" key="8">
    <source>
        <dbReference type="ARBA" id="ARBA00023204"/>
    </source>
</evidence>
<evidence type="ECO:0000259" key="14">
    <source>
        <dbReference type="SMART" id="SM01285"/>
    </source>
</evidence>
<dbReference type="InterPro" id="IPR036005">
    <property type="entry name" value="Creatinase/aminopeptidase-like"/>
</dbReference>
<dbReference type="InterPro" id="IPR013953">
    <property type="entry name" value="FACT_SPT16_M"/>
</dbReference>
<dbReference type="Pfam" id="PF24824">
    <property type="entry name" value="PH_SPT16"/>
    <property type="match status" value="1"/>
</dbReference>
<reference evidence="17" key="1">
    <citation type="journal article" date="2021" name="New Phytol.">
        <title>Evolutionary innovations through gain and loss of genes in the ectomycorrhizal Boletales.</title>
        <authorList>
            <person name="Wu G."/>
            <person name="Miyauchi S."/>
            <person name="Morin E."/>
            <person name="Kuo A."/>
            <person name="Drula E."/>
            <person name="Varga T."/>
            <person name="Kohler A."/>
            <person name="Feng B."/>
            <person name="Cao Y."/>
            <person name="Lipzen A."/>
            <person name="Daum C."/>
            <person name="Hundley H."/>
            <person name="Pangilinan J."/>
            <person name="Johnson J."/>
            <person name="Barry K."/>
            <person name="LaButti K."/>
            <person name="Ng V."/>
            <person name="Ahrendt S."/>
            <person name="Min B."/>
            <person name="Choi I.G."/>
            <person name="Park H."/>
            <person name="Plett J.M."/>
            <person name="Magnuson J."/>
            <person name="Spatafora J.W."/>
            <person name="Nagy L.G."/>
            <person name="Henrissat B."/>
            <person name="Grigoriev I.V."/>
            <person name="Yang Z.L."/>
            <person name="Xu J."/>
            <person name="Martin F.M."/>
        </authorList>
    </citation>
    <scope>NUCLEOTIDE SEQUENCE</scope>
    <source>
        <strain evidence="17">KKN 215</strain>
    </source>
</reference>
<feature type="region of interest" description="Disordered" evidence="13">
    <location>
        <begin position="959"/>
        <end position="1074"/>
    </location>
</feature>
<dbReference type="SUPFAM" id="SSF55920">
    <property type="entry name" value="Creatinase/aminopeptidase"/>
    <property type="match status" value="1"/>
</dbReference>
<keyword evidence="18" id="KW-1185">Reference proteome</keyword>
<dbReference type="GO" id="GO:0006281">
    <property type="term" value="P:DNA repair"/>
    <property type="evidence" value="ECO:0007669"/>
    <property type="project" value="UniProtKB-UniRule"/>
</dbReference>
<keyword evidence="4 11" id="KW-0227">DNA damage</keyword>
<evidence type="ECO:0000313" key="18">
    <source>
        <dbReference type="Proteomes" id="UP000813824"/>
    </source>
</evidence>
<dbReference type="Gene3D" id="2.30.29.30">
    <property type="entry name" value="Pleckstrin-homology domain (PH domain)/Phosphotyrosine-binding domain (PTB)"/>
    <property type="match status" value="1"/>
</dbReference>
<dbReference type="FunFam" id="2.30.29.210:FF:000001">
    <property type="entry name" value="FACT complex subunit spt16"/>
    <property type="match status" value="1"/>
</dbReference>
<evidence type="ECO:0000256" key="9">
    <source>
        <dbReference type="ARBA" id="ARBA00023242"/>
    </source>
</evidence>
<accession>A0A8K0XWW5</accession>
<dbReference type="AlphaFoldDB" id="A0A8K0XWW5"/>
<keyword evidence="2 11" id="KW-0158">Chromosome</keyword>
<dbReference type="InterPro" id="IPR000994">
    <property type="entry name" value="Pept_M24"/>
</dbReference>
<evidence type="ECO:0000256" key="1">
    <source>
        <dbReference type="ARBA" id="ARBA00010779"/>
    </source>
</evidence>
<dbReference type="Proteomes" id="UP000813824">
    <property type="component" value="Unassembled WGS sequence"/>
</dbReference>
<comment type="function">
    <text evidence="10 11">Component of the FACT complex, a general chromatin factor that acts to reorganize nucleosomes. The FACT complex is involved in multiple processes that require DNA as a template such as mRNA elongation, DNA replication and DNA repair. During transcription elongation the FACT complex acts as a histone chaperone that both destabilizes and restores nucleosomal structure. It facilitates the passage of RNA polymerase II and transcription by promoting the dissociation of one histone H2A-H2B dimer from the nucleosome, then subsequently promotes the reestablishment of the nucleosome following the passage of RNA polymerase II.</text>
</comment>
<feature type="compositionally biased region" description="Low complexity" evidence="13">
    <location>
        <begin position="1059"/>
        <end position="1074"/>
    </location>
</feature>
<evidence type="ECO:0000256" key="11">
    <source>
        <dbReference type="RuleBase" id="RU367052"/>
    </source>
</evidence>
<dbReference type="GO" id="GO:0010468">
    <property type="term" value="P:regulation of gene expression"/>
    <property type="evidence" value="ECO:0007669"/>
    <property type="project" value="UniProtKB-ARBA"/>
</dbReference>
<dbReference type="Pfam" id="PF08512">
    <property type="entry name" value="Rttp106-like_middle"/>
    <property type="match status" value="1"/>
</dbReference>
<keyword evidence="6 12" id="KW-0175">Coiled coil</keyword>
<dbReference type="GO" id="GO:0035101">
    <property type="term" value="C:FACT complex"/>
    <property type="evidence" value="ECO:0007669"/>
    <property type="project" value="UniProtKB-UniRule"/>
</dbReference>
<evidence type="ECO:0000256" key="12">
    <source>
        <dbReference type="SAM" id="Coils"/>
    </source>
</evidence>
<dbReference type="OrthoDB" id="10251642at2759"/>
<evidence type="ECO:0000313" key="17">
    <source>
        <dbReference type="EMBL" id="KAH8108126.1"/>
    </source>
</evidence>
<dbReference type="SMART" id="SM01287">
    <property type="entry name" value="Rtt106"/>
    <property type="match status" value="1"/>
</dbReference>
<keyword evidence="9 11" id="KW-0539">Nucleus</keyword>
<dbReference type="GO" id="GO:0031491">
    <property type="term" value="F:nucleosome binding"/>
    <property type="evidence" value="ECO:0007669"/>
    <property type="project" value="TreeGrafter"/>
</dbReference>
<dbReference type="InterPro" id="IPR013719">
    <property type="entry name" value="RTT106/SPT16-like_middle_dom"/>
</dbReference>
<feature type="coiled-coil region" evidence="12">
    <location>
        <begin position="641"/>
        <end position="671"/>
    </location>
</feature>
<dbReference type="FunFam" id="2.30.29.150:FF:000002">
    <property type="entry name" value="FACT complex subunit SPT16"/>
    <property type="match status" value="1"/>
</dbReference>
<dbReference type="FunFam" id="3.90.230.10:FF:000005">
    <property type="entry name" value="FACT complex subunit spt16"/>
    <property type="match status" value="1"/>
</dbReference>
<gene>
    <name evidence="17" type="ORF">BXZ70DRAFT_914295</name>
</gene>
<evidence type="ECO:0000256" key="13">
    <source>
        <dbReference type="SAM" id="MobiDB-lite"/>
    </source>
</evidence>
<evidence type="ECO:0000256" key="6">
    <source>
        <dbReference type="ARBA" id="ARBA00023054"/>
    </source>
</evidence>
<feature type="compositionally biased region" description="Basic and acidic residues" evidence="13">
    <location>
        <begin position="1024"/>
        <end position="1044"/>
    </location>
</feature>
<dbReference type="Pfam" id="PF14826">
    <property type="entry name" value="FACT-Spt16_Nlob"/>
    <property type="match status" value="1"/>
</dbReference>
<comment type="similarity">
    <text evidence="1 11">Belongs to the peptidase M24 family. SPT16 subfamily.</text>
</comment>